<gene>
    <name evidence="5" type="ORF">PENANT_c033G07249</name>
</gene>
<dbReference type="PANTHER" id="PTHR39142:SF1">
    <property type="entry name" value="AEL197CP"/>
    <property type="match status" value="1"/>
</dbReference>
<organism evidence="5 6">
    <name type="scientific">Penicillium antarcticum</name>
    <dbReference type="NCBI Taxonomy" id="416450"/>
    <lineage>
        <taxon>Eukaryota</taxon>
        <taxon>Fungi</taxon>
        <taxon>Dikarya</taxon>
        <taxon>Ascomycota</taxon>
        <taxon>Pezizomycotina</taxon>
        <taxon>Eurotiomycetes</taxon>
        <taxon>Eurotiomycetidae</taxon>
        <taxon>Eurotiales</taxon>
        <taxon>Aspergillaceae</taxon>
        <taxon>Penicillium</taxon>
    </lineage>
</organism>
<dbReference type="Pfam" id="PF00225">
    <property type="entry name" value="Kinesin"/>
    <property type="match status" value="1"/>
</dbReference>
<dbReference type="InterPro" id="IPR027417">
    <property type="entry name" value="P-loop_NTPase"/>
</dbReference>
<dbReference type="SUPFAM" id="SSF52540">
    <property type="entry name" value="P-loop containing nucleoside triphosphate hydrolases"/>
    <property type="match status" value="1"/>
</dbReference>
<keyword evidence="6" id="KW-1185">Reference proteome</keyword>
<feature type="domain" description="Kinesin motor" evidence="4">
    <location>
        <begin position="36"/>
        <end position="364"/>
    </location>
</feature>
<dbReference type="InterPro" id="IPR019821">
    <property type="entry name" value="Kinesin_motor_CS"/>
</dbReference>
<dbReference type="GO" id="GO:0005262">
    <property type="term" value="F:calcium channel activity"/>
    <property type="evidence" value="ECO:0007669"/>
    <property type="project" value="InterPro"/>
</dbReference>
<protein>
    <recommendedName>
        <fullName evidence="4">Kinesin motor domain-containing protein</fullName>
    </recommendedName>
</protein>
<dbReference type="Pfam" id="PF12929">
    <property type="entry name" value="Mid1"/>
    <property type="match status" value="1"/>
</dbReference>
<dbReference type="Gene3D" id="3.40.850.10">
    <property type="entry name" value="Kinesin motor domain"/>
    <property type="match status" value="1"/>
</dbReference>
<dbReference type="InterPro" id="IPR001752">
    <property type="entry name" value="Kinesin_motor_dom"/>
</dbReference>
<dbReference type="GO" id="GO:0008017">
    <property type="term" value="F:microtubule binding"/>
    <property type="evidence" value="ECO:0007669"/>
    <property type="project" value="InterPro"/>
</dbReference>
<feature type="binding site" evidence="3">
    <location>
        <begin position="126"/>
        <end position="133"/>
    </location>
    <ligand>
        <name>ATP</name>
        <dbReference type="ChEBI" id="CHEBI:30616"/>
    </ligand>
</feature>
<evidence type="ECO:0000313" key="5">
    <source>
        <dbReference type="EMBL" id="OQD80781.1"/>
    </source>
</evidence>
<dbReference type="InterPro" id="IPR013761">
    <property type="entry name" value="SAM/pointed_sf"/>
</dbReference>
<keyword evidence="3" id="KW-0505">Motor protein</keyword>
<dbReference type="GO" id="GO:0003777">
    <property type="term" value="F:microtubule motor activity"/>
    <property type="evidence" value="ECO:0007669"/>
    <property type="project" value="InterPro"/>
</dbReference>
<evidence type="ECO:0000256" key="3">
    <source>
        <dbReference type="PROSITE-ProRule" id="PRU00283"/>
    </source>
</evidence>
<reference evidence="6" key="1">
    <citation type="journal article" date="2017" name="Nat. Microbiol.">
        <title>Global analysis of biosynthetic gene clusters reveals vast potential of secondary metabolite production in Penicillium species.</title>
        <authorList>
            <person name="Nielsen J.C."/>
            <person name="Grijseels S."/>
            <person name="Prigent S."/>
            <person name="Ji B."/>
            <person name="Dainat J."/>
            <person name="Nielsen K.F."/>
            <person name="Frisvad J.C."/>
            <person name="Workman M."/>
            <person name="Nielsen J."/>
        </authorList>
    </citation>
    <scope>NUCLEOTIDE SEQUENCE [LARGE SCALE GENOMIC DNA]</scope>
    <source>
        <strain evidence="6">IBT 31811</strain>
    </source>
</reference>
<dbReference type="PROSITE" id="PS50067">
    <property type="entry name" value="KINESIN_MOTOR_2"/>
    <property type="match status" value="1"/>
</dbReference>
<dbReference type="InterPro" id="IPR024338">
    <property type="entry name" value="MID1/Yam8"/>
</dbReference>
<dbReference type="PRINTS" id="PR00380">
    <property type="entry name" value="KINESINHEAVY"/>
</dbReference>
<sequence length="1133" mass="124813">MDSLFFDHRDYFADRVQKLIAEPDTTKTPGSLAPSDTSICVRVRPLSEQEKDANHVQGVITQHHGRVKIHEAIRKFNGKPDVKSTSFSLDEVFGSDKATQDIYDDKVQQLVEWAWNGGTSIMLAYGQTGSGKTFTVTALERLVVQALLDTRPEKKEVHMCIFEIFGNVAYDLLGDRKQINILEDSFGSIQIVGALEKTPTNVEDLLSLIETAKSLRLTADTTKNERSSRSHAICRLRIIDTDRKGAPEGTFFLVDLAGSEASADVRHHSTGRMAETREINKSLVTLKDCIRARATWGISQGTATQKHVHIPFRTSTLTKVLKPAFDVNSSRACKTLVIACVAPSMLDVPHSRNTLRYAELLRVHVPKVKPRPYDALIPTTWSNKHVHEWIRKNSGKPTIDPTKLAPHEDGTQLCKLQLDEFTARATVTVGVRQEQAQKLYIKLWSLHIDSRARLRNEILSGSSKAELAQVTAKPKIQKELVSRVNPKPGTFFRLGDDGDIVMVMGKDSTTMFVCAELSVSDAMANCYELFVARQRVVPHEALGVEVSVDALILLFIFCDSTAYAFTDTLNDLNTENNLNLRGAIVSDGAGLPLALDSFNGLETRDNVDEDGESNGLDLVRRYPNAAKSLGNNQFVNTSLEIGDVQWFYLPSSVVNGKHASKGAGLPAYVNATDDDDANDELRKRDGLEKRSTTVYLSLTTCRKPTANTTTTEDGFPQLQMYVSKSETLQEPGPGHDDSDQDVYTAEGGYIGIEKDTDSDVFIGVAAPNSTGYSGGYTYQLAASIDAYFHNVVDNDPFLYFVDADVSAALLVTNNLTQAEKDSDNYQQWMNMTPPYTMFAHNINNTALVGLERSFCALDELSQVGRISKSVEVGMTSRGLGNRPKEQFYITGLNQSSSYNGILAMVGNSTTSGNGIVGGGGQVWEAMNFTTKADDNCAVLFNLTFCSEVAYAVPSNPKLSVAKLREIYDTNAAHYYQNFNYSLQQVQCKTDQESMFSLAVDCDDCATAYKQWLCSVSIPRCADFSNNAPYLAVRNAGQDFINGSSLPVDSPYRQHVASNTSRNKIIDTEIQPGPYKEILPCEDICSTLVKDCPSKLGFKCPSGRWLNASYGYRNSDGDITCSYLGAAYHLSLGL</sequence>
<dbReference type="PROSITE" id="PS00411">
    <property type="entry name" value="KINESIN_MOTOR_1"/>
    <property type="match status" value="1"/>
</dbReference>
<dbReference type="SMART" id="SM00129">
    <property type="entry name" value="KISc"/>
    <property type="match status" value="1"/>
</dbReference>
<dbReference type="GO" id="GO:0007018">
    <property type="term" value="P:microtubule-based movement"/>
    <property type="evidence" value="ECO:0007669"/>
    <property type="project" value="InterPro"/>
</dbReference>
<dbReference type="STRING" id="416450.A0A1V6PUZ1"/>
<dbReference type="PANTHER" id="PTHR39142">
    <property type="entry name" value="MID1P"/>
    <property type="match status" value="1"/>
</dbReference>
<keyword evidence="1 3" id="KW-0547">Nucleotide-binding</keyword>
<keyword evidence="2 3" id="KW-0067">ATP-binding</keyword>
<dbReference type="SUPFAM" id="SSF47769">
    <property type="entry name" value="SAM/Pointed domain"/>
    <property type="match status" value="1"/>
</dbReference>
<evidence type="ECO:0000259" key="4">
    <source>
        <dbReference type="PROSITE" id="PS50067"/>
    </source>
</evidence>
<comment type="similarity">
    <text evidence="3">Belongs to the TRAFAC class myosin-kinesin ATPase superfamily. Kinesin family.</text>
</comment>
<dbReference type="GO" id="GO:0005524">
    <property type="term" value="F:ATP binding"/>
    <property type="evidence" value="ECO:0007669"/>
    <property type="project" value="UniProtKB-UniRule"/>
</dbReference>
<name>A0A1V6PUZ1_9EURO</name>
<accession>A0A1V6PUZ1</accession>
<dbReference type="GO" id="GO:0098703">
    <property type="term" value="P:calcium ion import across plasma membrane"/>
    <property type="evidence" value="ECO:0007669"/>
    <property type="project" value="InterPro"/>
</dbReference>
<evidence type="ECO:0000256" key="1">
    <source>
        <dbReference type="ARBA" id="ARBA00022741"/>
    </source>
</evidence>
<dbReference type="EMBL" id="MDYN01000033">
    <property type="protein sequence ID" value="OQD80781.1"/>
    <property type="molecule type" value="Genomic_DNA"/>
</dbReference>
<dbReference type="InterPro" id="IPR036961">
    <property type="entry name" value="Kinesin_motor_dom_sf"/>
</dbReference>
<dbReference type="AlphaFoldDB" id="A0A1V6PUZ1"/>
<evidence type="ECO:0000313" key="6">
    <source>
        <dbReference type="Proteomes" id="UP000191672"/>
    </source>
</evidence>
<dbReference type="Gene3D" id="1.10.150.50">
    <property type="entry name" value="Transcription Factor, Ets-1"/>
    <property type="match status" value="1"/>
</dbReference>
<dbReference type="Proteomes" id="UP000191672">
    <property type="component" value="Unassembled WGS sequence"/>
</dbReference>
<proteinExistence type="inferred from homology"/>
<comment type="caution">
    <text evidence="5">The sequence shown here is derived from an EMBL/GenBank/DDBJ whole genome shotgun (WGS) entry which is preliminary data.</text>
</comment>
<evidence type="ECO:0000256" key="2">
    <source>
        <dbReference type="ARBA" id="ARBA00022840"/>
    </source>
</evidence>